<proteinExistence type="predicted"/>
<dbReference type="EMBL" id="VIWX01000001">
    <property type="protein sequence ID" value="TWG08053.1"/>
    <property type="molecule type" value="Genomic_DNA"/>
</dbReference>
<dbReference type="AlphaFoldDB" id="A0A561V8W4"/>
<evidence type="ECO:0000313" key="2">
    <source>
        <dbReference type="Proteomes" id="UP000316184"/>
    </source>
</evidence>
<accession>A0A561V8W4</accession>
<dbReference type="SUPFAM" id="SSF55961">
    <property type="entry name" value="Bet v1-like"/>
    <property type="match status" value="1"/>
</dbReference>
<name>A0A561V8W4_9PSEU</name>
<gene>
    <name evidence="1" type="ORF">FHU35_11672</name>
</gene>
<keyword evidence="2" id="KW-1185">Reference proteome</keyword>
<dbReference type="RefSeq" id="WP_145736573.1">
    <property type="nucleotide sequence ID" value="NZ_VIWX01000001.1"/>
</dbReference>
<evidence type="ECO:0000313" key="1">
    <source>
        <dbReference type="EMBL" id="TWG08053.1"/>
    </source>
</evidence>
<dbReference type="Gene3D" id="3.30.530.20">
    <property type="match status" value="1"/>
</dbReference>
<dbReference type="Pfam" id="PF10604">
    <property type="entry name" value="Polyketide_cyc2"/>
    <property type="match status" value="1"/>
</dbReference>
<comment type="caution">
    <text evidence="1">The sequence shown here is derived from an EMBL/GenBank/DDBJ whole genome shotgun (WGS) entry which is preliminary data.</text>
</comment>
<sequence length="155" mass="17167">MGGADRDMRVEVVIDAPPERVWRMLTRPRTHAEASPELVAMLPLKPGGFRRGQWYLGVNRRKVVVWPTRNVVTEVEPCRRLAWDTTSSGASWIFELEPDGSGTRLVQRRVSAGKLTKLSSAFATIALGGVPGHADELEAGMRDTLHHIKRAAEST</sequence>
<dbReference type="InterPro" id="IPR019587">
    <property type="entry name" value="Polyketide_cyclase/dehydratase"/>
</dbReference>
<dbReference type="Proteomes" id="UP000316184">
    <property type="component" value="Unassembled WGS sequence"/>
</dbReference>
<protein>
    <submittedName>
        <fullName evidence="1">Uncharacterized protein YndB with AHSA1/START domain</fullName>
    </submittedName>
</protein>
<organism evidence="1 2">
    <name type="scientific">Saccharopolyspora dendranthemae</name>
    <dbReference type="NCBI Taxonomy" id="1181886"/>
    <lineage>
        <taxon>Bacteria</taxon>
        <taxon>Bacillati</taxon>
        <taxon>Actinomycetota</taxon>
        <taxon>Actinomycetes</taxon>
        <taxon>Pseudonocardiales</taxon>
        <taxon>Pseudonocardiaceae</taxon>
        <taxon>Saccharopolyspora</taxon>
    </lineage>
</organism>
<dbReference type="InterPro" id="IPR023393">
    <property type="entry name" value="START-like_dom_sf"/>
</dbReference>
<dbReference type="CDD" id="cd07812">
    <property type="entry name" value="SRPBCC"/>
    <property type="match status" value="1"/>
</dbReference>
<dbReference type="OrthoDB" id="4618973at2"/>
<reference evidence="1 2" key="1">
    <citation type="submission" date="2019-06" db="EMBL/GenBank/DDBJ databases">
        <title>Sequencing the genomes of 1000 actinobacteria strains.</title>
        <authorList>
            <person name="Klenk H.-P."/>
        </authorList>
    </citation>
    <scope>NUCLEOTIDE SEQUENCE [LARGE SCALE GENOMIC DNA]</scope>
    <source>
        <strain evidence="1 2">DSM 46699</strain>
    </source>
</reference>